<comment type="caution">
    <text evidence="1">The sequence shown here is derived from an EMBL/GenBank/DDBJ whole genome shotgun (WGS) entry which is preliminary data.</text>
</comment>
<dbReference type="AlphaFoldDB" id="A0AAU9IPF6"/>
<organism evidence="1 2">
    <name type="scientific">Blepharisma stoltei</name>
    <dbReference type="NCBI Taxonomy" id="1481888"/>
    <lineage>
        <taxon>Eukaryota</taxon>
        <taxon>Sar</taxon>
        <taxon>Alveolata</taxon>
        <taxon>Ciliophora</taxon>
        <taxon>Postciliodesmatophora</taxon>
        <taxon>Heterotrichea</taxon>
        <taxon>Heterotrichida</taxon>
        <taxon>Blepharismidae</taxon>
        <taxon>Blepharisma</taxon>
    </lineage>
</organism>
<dbReference type="Proteomes" id="UP001162131">
    <property type="component" value="Unassembled WGS sequence"/>
</dbReference>
<dbReference type="EMBL" id="CAJZBQ010000001">
    <property type="protein sequence ID" value="CAG9310163.1"/>
    <property type="molecule type" value="Genomic_DNA"/>
</dbReference>
<keyword evidence="2" id="KW-1185">Reference proteome</keyword>
<name>A0AAU9IPF6_9CILI</name>
<evidence type="ECO:0000313" key="2">
    <source>
        <dbReference type="Proteomes" id="UP001162131"/>
    </source>
</evidence>
<sequence length="113" mass="13529">MIRSQTISLGIFIRSYPGFTKNSSLFQKIKSKITILLYSLFCQKTIGRMNEKIGWAFAKDLMREKNNKYYPYGKSDKPQIISISFQNLVIFRLLLHFTIENRAFPYFRYIYYL</sequence>
<gene>
    <name evidence="1" type="ORF">BSTOLATCC_MIC372</name>
</gene>
<proteinExistence type="predicted"/>
<protein>
    <submittedName>
        <fullName evidence="1">Uncharacterized protein</fullName>
    </submittedName>
</protein>
<reference evidence="1" key="1">
    <citation type="submission" date="2021-09" db="EMBL/GenBank/DDBJ databases">
        <authorList>
            <consortium name="AG Swart"/>
            <person name="Singh M."/>
            <person name="Singh A."/>
            <person name="Seah K."/>
            <person name="Emmerich C."/>
        </authorList>
    </citation>
    <scope>NUCLEOTIDE SEQUENCE</scope>
    <source>
        <strain evidence="1">ATCC30299</strain>
    </source>
</reference>
<evidence type="ECO:0000313" key="1">
    <source>
        <dbReference type="EMBL" id="CAG9310163.1"/>
    </source>
</evidence>
<accession>A0AAU9IPF6</accession>